<sequence>MLEVFTGECIDSLDHFIIMCIAFSKKIFMNTLKYLQTHEYLLDVDLWRLFANLEELSQYHARALLCDPEKMVQAFPENQLFPAAASSPARASAQRQGKGGKAAIFPKDFTVDQCTFAMAQMCQKAWMWNDPRKEK</sequence>
<proteinExistence type="predicted"/>
<keyword evidence="2" id="KW-1185">Reference proteome</keyword>
<name>A0A485NE22_LYNPA</name>
<dbReference type="Proteomes" id="UP000386466">
    <property type="component" value="Unassembled WGS sequence"/>
</dbReference>
<dbReference type="AlphaFoldDB" id="A0A485NE22"/>
<protein>
    <submittedName>
        <fullName evidence="1">Pleckstrin homology</fullName>
    </submittedName>
</protein>
<reference evidence="1 2" key="1">
    <citation type="submission" date="2019-01" db="EMBL/GenBank/DDBJ databases">
        <authorList>
            <person name="Alioto T."/>
            <person name="Alioto T."/>
        </authorList>
    </citation>
    <scope>NUCLEOTIDE SEQUENCE [LARGE SCALE GENOMIC DNA]</scope>
</reference>
<evidence type="ECO:0000313" key="2">
    <source>
        <dbReference type="Proteomes" id="UP000386466"/>
    </source>
</evidence>
<gene>
    <name evidence="1" type="ORF">LYPA_23C016572</name>
</gene>
<accession>A0A485NE22</accession>
<evidence type="ECO:0000313" key="1">
    <source>
        <dbReference type="EMBL" id="VFV30479.1"/>
    </source>
</evidence>
<dbReference type="EMBL" id="CAAGRJ010014363">
    <property type="protein sequence ID" value="VFV30479.1"/>
    <property type="molecule type" value="Genomic_DNA"/>
</dbReference>
<organism evidence="1 2">
    <name type="scientific">Lynx pardinus</name>
    <name type="common">Iberian lynx</name>
    <name type="synonym">Felis pardina</name>
    <dbReference type="NCBI Taxonomy" id="191816"/>
    <lineage>
        <taxon>Eukaryota</taxon>
        <taxon>Metazoa</taxon>
        <taxon>Chordata</taxon>
        <taxon>Craniata</taxon>
        <taxon>Vertebrata</taxon>
        <taxon>Euteleostomi</taxon>
        <taxon>Mammalia</taxon>
        <taxon>Eutheria</taxon>
        <taxon>Laurasiatheria</taxon>
        <taxon>Carnivora</taxon>
        <taxon>Feliformia</taxon>
        <taxon>Felidae</taxon>
        <taxon>Felinae</taxon>
        <taxon>Lynx</taxon>
    </lineage>
</organism>